<feature type="domain" description="Haemolysin-type calcium binding-related" evidence="5">
    <location>
        <begin position="1657"/>
        <end position="1694"/>
    </location>
</feature>
<comment type="caution">
    <text evidence="6">The sequence shown here is derived from an EMBL/GenBank/DDBJ whole genome shotgun (WGS) entry which is preliminary data.</text>
</comment>
<dbReference type="RefSeq" id="WP_033094912.1">
    <property type="nucleotide sequence ID" value="NZ_JQED01000045.1"/>
</dbReference>
<dbReference type="InterPro" id="IPR010566">
    <property type="entry name" value="Haemolys_ca-bd"/>
</dbReference>
<dbReference type="SUPFAM" id="SSF51120">
    <property type="entry name" value="beta-Roll"/>
    <property type="match status" value="10"/>
</dbReference>
<feature type="domain" description="Haemolysin-type calcium binding-related" evidence="5">
    <location>
        <begin position="1780"/>
        <end position="1817"/>
    </location>
</feature>
<keyword evidence="3" id="KW-0106">Calcium</keyword>
<feature type="compositionally biased region" description="Acidic residues" evidence="4">
    <location>
        <begin position="442"/>
        <end position="451"/>
    </location>
</feature>
<dbReference type="PRINTS" id="PR00313">
    <property type="entry name" value="CABNDNGRPT"/>
</dbReference>
<name>A0A099KF81_COLPS</name>
<feature type="domain" description="Haemolysin-type calcium binding-related" evidence="5">
    <location>
        <begin position="1418"/>
        <end position="1450"/>
    </location>
</feature>
<dbReference type="InterPro" id="IPR001343">
    <property type="entry name" value="Hemolysn_Ca-bd"/>
</dbReference>
<sequence>MGGGNDDRLYGGAGNDTLVGGDGIDILYGGTGDDYLFVGKGGIHVTSPTSGTRLGTEIMDGGEGFDTYFIGTYSNETEIKDSDGMGQIITRVDDFSDVGYIAGLGTFWGEQTITDRPEGDIEADGYTQIHYDGRTSNYTVAYELDGSKTLISYGFNIPNFYNGMLGINLVGGRVDTGIYSIEAVLDKIVMDEEFAPSEQQTIRDIIINSYNESPTARAMMNNFAIKLDNDININYVEGDMYASVDGIDWHTSNSADNTVVGTSSESPNGIYLDLSFLEDYTYISTTGKAVSSTLEFGIIHELAHLMTGYYDTVSTGLKGDNVTFANGIYKEMGIPEQLSYEAHAKDEHTLNFEYTQGKVVDRALTLREDLGIDSLDFTNVGESDDLLIGNFRANTLIAGAGNDFIYGNEGNDIIYGNEGNDYLVAGLGNDSVYGGSDNDTLYGDEGDDDLYGNEGSDSLAGGLGEDNIYGGDGNDSLNGGADDDYLDGGDGDDSLTGGLGKDSLTGGLGDDTYVFSKGDGQDIYQEVSGTNDSIHFTDISSSEVVVKYKNNGELDVNIIGSSDQINIIQPESDNDLGVLGFESFVFSDGVVWDAEMIQANALGSTDTDDVIIGSDSNDSLIGGLGNDVIYGGLGNDNYVFSVGDGQDTYVERNGDDTISFINFNSTELKVNRDITEGYHYSDDIVFSFMNSTDQVTLRNVSSVDYPHNIGFENFTFADGVTLNYQDIYEKLMQGSDGEDTIYGYASDDQLSGYEGDDFLFGQEGNDTLNGGGGNDVLLGGSGGDVYLFNSIDGRDEIIDSKGEDSIQFGEGITASDLHIVYSADEIYISLLSDDSQSENSITIRRTYANNTIEKLVFANGEEVLWDVTTQTYDSENIDIEIVDPEVENPDAEEETYTYENTIYDDGAESVLYGTIQDDLFIGTSGWNYYYINAGSGHDTIKDTSNIIGGIEDKRGDLCLKGVNDEFIWAERDGNDMVIFMADRYGARQASSVRLVDQYIGLGVKGIRIQDGNQDSWGSTDYHDLNFNELFRPAIEPYSNVEGTEGSDGLIGTFGDDILNGYGDSDELEGRSGNDTLNGGGGNDYYYFSLGDGKDIINDISGVDEIEFSGIRPDNIRISQDFLGQDVIIKILDDNGTLTGDKITIQNALVNTENQIEKLFFDFDDSSVNWDDIYQASILLTEPKADTVRQVRTGTEGDDHFDDSYSTEGYIYKTGGGTDTVQGGIASDDYDFDGPGSLRVRDNDGQDNTVSGGWGWIRELSRAEVLRLYANGRLQSGRTRMGMTLSYDGDFTISNSGEGSIIFVDNNLTQLSFNQLNFLDGTSWDTTEILANTVVMGTDDDDSINYQYLSYGTNYDTGLGNDIVSGGTGDDSYLFDIGDGNDVISDSSGSDTLLLGVGITPENILVQANERDMLISFASGETVTITNWYSSYSSRIEQFEFADGTTWNAADILANMVIAGSDGDDTINNQYLLHSTTYNTGLGNDSIYGGKGDDAYLYNLGDGNDTINDYGGSDIIRFGAGITADNISVSANEKDMLITLSDGQVITITSWYHSYSSRIEQFEFADGTTWAAADILGNMVVTGTDGDDSINNQYLLHSTTYETSVGNDSVYGGKGDDAYLYNLGDGNDTINDYSGSDILRFGAGITVDNISVSAENTDMLITLSDGQVITIANWNHSNNSRIEQFEFADGTIWDGVDILANMVIAGSDGDGYVNNQYLRNGTTYDMGLGDDRVYGGKGDDAYLYNLGDGNDTINDYSGSDILRFGVGITADNISVSVNHSDLLITLSDEQVITLVNGYSPNSLRIEQFEFSDGTVWETTDIFANIGLSTAESSSTDSNLNLLIQSYSSFDDASDDSGLELSKTSNSIVLPVIESIM</sequence>
<dbReference type="InterPro" id="IPR018511">
    <property type="entry name" value="Hemolysin-typ_Ca-bd_CS"/>
</dbReference>
<evidence type="ECO:0000313" key="6">
    <source>
        <dbReference type="EMBL" id="KGJ88617.1"/>
    </source>
</evidence>
<organism evidence="6 7">
    <name type="scientific">Colwellia psychrerythraea</name>
    <name type="common">Vibrio psychroerythus</name>
    <dbReference type="NCBI Taxonomy" id="28229"/>
    <lineage>
        <taxon>Bacteria</taxon>
        <taxon>Pseudomonadati</taxon>
        <taxon>Pseudomonadota</taxon>
        <taxon>Gammaproteobacteria</taxon>
        <taxon>Alteromonadales</taxon>
        <taxon>Colwelliaceae</taxon>
        <taxon>Colwellia</taxon>
    </lineage>
</organism>
<comment type="subcellular location">
    <subcellularLocation>
        <location evidence="1">Secreted</location>
    </subcellularLocation>
</comment>
<feature type="region of interest" description="Disordered" evidence="4">
    <location>
        <begin position="436"/>
        <end position="501"/>
    </location>
</feature>
<evidence type="ECO:0000256" key="2">
    <source>
        <dbReference type="ARBA" id="ARBA00022525"/>
    </source>
</evidence>
<dbReference type="OrthoDB" id="1676884at2"/>
<dbReference type="Gene3D" id="2.150.10.10">
    <property type="entry name" value="Serralysin-like metalloprotease, C-terminal"/>
    <property type="match status" value="6"/>
</dbReference>
<dbReference type="Pfam" id="PF00353">
    <property type="entry name" value="HemolysinCabind"/>
    <property type="match status" value="11"/>
</dbReference>
<evidence type="ECO:0000256" key="1">
    <source>
        <dbReference type="ARBA" id="ARBA00004613"/>
    </source>
</evidence>
<dbReference type="PATRIC" id="fig|28229.4.peg.3252"/>
<dbReference type="EMBL" id="JQED01000045">
    <property type="protein sequence ID" value="KGJ88617.1"/>
    <property type="molecule type" value="Genomic_DNA"/>
</dbReference>
<dbReference type="PANTHER" id="PTHR38340:SF1">
    <property type="entry name" value="S-LAYER PROTEIN"/>
    <property type="match status" value="1"/>
</dbReference>
<evidence type="ECO:0000313" key="7">
    <source>
        <dbReference type="Proteomes" id="UP000029843"/>
    </source>
</evidence>
<gene>
    <name evidence="6" type="ORF">ND2E_3915</name>
</gene>
<dbReference type="Pfam" id="PF06594">
    <property type="entry name" value="HCBP_related"/>
    <property type="match status" value="4"/>
</dbReference>
<dbReference type="PROSITE" id="PS00330">
    <property type="entry name" value="HEMOLYSIN_CALCIUM"/>
    <property type="match status" value="8"/>
</dbReference>
<dbReference type="PANTHER" id="PTHR38340">
    <property type="entry name" value="S-LAYER PROTEIN"/>
    <property type="match status" value="1"/>
</dbReference>
<dbReference type="InterPro" id="IPR050557">
    <property type="entry name" value="RTX_toxin/Mannuronan_C5-epim"/>
</dbReference>
<accession>A0A099KF81</accession>
<dbReference type="InterPro" id="IPR011049">
    <property type="entry name" value="Serralysin-like_metalloprot_C"/>
</dbReference>
<feature type="domain" description="Haemolysin-type calcium binding-related" evidence="5">
    <location>
        <begin position="1534"/>
        <end position="1573"/>
    </location>
</feature>
<evidence type="ECO:0000259" key="5">
    <source>
        <dbReference type="Pfam" id="PF06594"/>
    </source>
</evidence>
<keyword evidence="2" id="KW-0964">Secreted</keyword>
<dbReference type="GO" id="GO:0005576">
    <property type="term" value="C:extracellular region"/>
    <property type="evidence" value="ECO:0007669"/>
    <property type="project" value="UniProtKB-SubCell"/>
</dbReference>
<evidence type="ECO:0000256" key="4">
    <source>
        <dbReference type="SAM" id="MobiDB-lite"/>
    </source>
</evidence>
<evidence type="ECO:0000256" key="3">
    <source>
        <dbReference type="ARBA" id="ARBA00022837"/>
    </source>
</evidence>
<dbReference type="Proteomes" id="UP000029843">
    <property type="component" value="Unassembled WGS sequence"/>
</dbReference>
<dbReference type="GO" id="GO:0005509">
    <property type="term" value="F:calcium ion binding"/>
    <property type="evidence" value="ECO:0007669"/>
    <property type="project" value="InterPro"/>
</dbReference>
<protein>
    <submittedName>
        <fullName evidence="6">Hemolysin-type calcium binding domain protein</fullName>
    </submittedName>
</protein>
<feature type="compositionally biased region" description="Acidic residues" evidence="4">
    <location>
        <begin position="481"/>
        <end position="493"/>
    </location>
</feature>
<reference evidence="6 7" key="1">
    <citation type="submission" date="2014-08" db="EMBL/GenBank/DDBJ databases">
        <title>Genomic and Phenotypic Diversity of Colwellia psychrerythraea strains from Disparate Marine Basins.</title>
        <authorList>
            <person name="Techtmann S.M."/>
            <person name="Stelling S.C."/>
            <person name="Utturkar S.M."/>
            <person name="Alshibli N."/>
            <person name="Harris A."/>
            <person name="Brown S.D."/>
            <person name="Hazen T.C."/>
        </authorList>
    </citation>
    <scope>NUCLEOTIDE SEQUENCE [LARGE SCALE GENOMIC DNA]</scope>
    <source>
        <strain evidence="6 7">ND2E</strain>
    </source>
</reference>
<proteinExistence type="predicted"/>